<dbReference type="RefSeq" id="WP_008790419.1">
    <property type="nucleotide sequence ID" value="NZ_AKCB01000001.1"/>
</dbReference>
<dbReference type="Proteomes" id="UP000003157">
    <property type="component" value="Unassembled WGS sequence"/>
</dbReference>
<dbReference type="HOGENOM" id="CLU_1406645_0_0_9"/>
<sequence length="193" mass="20731">MKERRGKFLLALALLMTCAAAGTVAQYQTELGGMDSAEIAHFEITSSELDKAKTADIKLFETIMDSDGLTPETDVAAGKIAPGTSGSTTIAVTNNSDVNVNLDMTFKLEYNGLNAPLEFSTDNSTWNTDITQVQPATTKLDMSTGKRKEITLYWRWAFGESQTATDTAIGEDVTALGTNQPEVTVTATCTQVD</sequence>
<evidence type="ECO:0000256" key="1">
    <source>
        <dbReference type="SAM" id="SignalP"/>
    </source>
</evidence>
<name>E7GEZ4_9FIRM</name>
<dbReference type="eggNOG" id="ENOG5033DGM">
    <property type="taxonomic scope" value="Bacteria"/>
</dbReference>
<keyword evidence="1" id="KW-0732">Signal</keyword>
<keyword evidence="3" id="KW-1185">Reference proteome</keyword>
<dbReference type="OrthoDB" id="1937988at2"/>
<dbReference type="AlphaFoldDB" id="E7GEZ4"/>
<proteinExistence type="predicted"/>
<dbReference type="STRING" id="100884.GCA_000269565_00669"/>
<gene>
    <name evidence="2" type="ORF">HMPREF9488_03337</name>
</gene>
<dbReference type="GeneID" id="78228567"/>
<dbReference type="EMBL" id="ADKX01000048">
    <property type="protein sequence ID" value="EFW03273.1"/>
    <property type="molecule type" value="Genomic_DNA"/>
</dbReference>
<comment type="caution">
    <text evidence="2">The sequence shown here is derived from an EMBL/GenBank/DDBJ whole genome shotgun (WGS) entry which is preliminary data.</text>
</comment>
<evidence type="ECO:0000313" key="2">
    <source>
        <dbReference type="EMBL" id="EFW03273.1"/>
    </source>
</evidence>
<reference evidence="2 3" key="1">
    <citation type="submission" date="2010-12" db="EMBL/GenBank/DDBJ databases">
        <title>The Genome Sequence of Coprobacillus sp. strain 29_1.</title>
        <authorList>
            <consortium name="The Broad Institute Genome Sequencing Platform"/>
            <person name="Earl A."/>
            <person name="Ward D."/>
            <person name="Feldgarden M."/>
            <person name="Gevers D."/>
            <person name="Daigneault M."/>
            <person name="Sibley C.D."/>
            <person name="White A."/>
            <person name="Strauss J."/>
            <person name="Allen-Vercoe E."/>
            <person name="Young S.K."/>
            <person name="Zeng Q."/>
            <person name="Gargeya S."/>
            <person name="Fitzgerald M."/>
            <person name="Haas B."/>
            <person name="Abouelleil A."/>
            <person name="Alvarado L."/>
            <person name="Arachchi H.M."/>
            <person name="Berlin A."/>
            <person name="Brown A."/>
            <person name="Chapman S.B."/>
            <person name="Chen Z."/>
            <person name="Dunbar C."/>
            <person name="Freedman E."/>
            <person name="Gearin G."/>
            <person name="Gellesch M."/>
            <person name="Goldberg J."/>
            <person name="Griggs A."/>
            <person name="Gujja S."/>
            <person name="Heilman E."/>
            <person name="Heiman D."/>
            <person name="Howarth C."/>
            <person name="Larson L."/>
            <person name="Lui A."/>
            <person name="MacDonald P.J.P."/>
            <person name="Mehta T."/>
            <person name="Montmayeur A."/>
            <person name="Murphy C."/>
            <person name="Neiman D."/>
            <person name="Pearson M."/>
            <person name="Priest M."/>
            <person name="Roberts A."/>
            <person name="Saif S."/>
            <person name="Shea T."/>
            <person name="Shenoy N."/>
            <person name="Sisk P."/>
            <person name="Stolte C."/>
            <person name="Sykes S."/>
            <person name="White J."/>
            <person name="Yandava C."/>
            <person name="Nusbaum C."/>
            <person name="Birren B."/>
        </authorList>
    </citation>
    <scope>NUCLEOTIDE SEQUENCE [LARGE SCALE GENOMIC DNA]</scope>
    <source>
        <strain evidence="2 3">29_1</strain>
    </source>
</reference>
<feature type="chain" id="PRO_5038616532" description="DUF11 domain-containing protein" evidence="1">
    <location>
        <begin position="22"/>
        <end position="193"/>
    </location>
</feature>
<evidence type="ECO:0008006" key="4">
    <source>
        <dbReference type="Google" id="ProtNLM"/>
    </source>
</evidence>
<organism evidence="2 3">
    <name type="scientific">Coprobacillus cateniformis</name>
    <dbReference type="NCBI Taxonomy" id="100884"/>
    <lineage>
        <taxon>Bacteria</taxon>
        <taxon>Bacillati</taxon>
        <taxon>Bacillota</taxon>
        <taxon>Erysipelotrichia</taxon>
        <taxon>Erysipelotrichales</taxon>
        <taxon>Coprobacillaceae</taxon>
        <taxon>Coprobacillus</taxon>
    </lineage>
</organism>
<feature type="signal peptide" evidence="1">
    <location>
        <begin position="1"/>
        <end position="21"/>
    </location>
</feature>
<protein>
    <recommendedName>
        <fullName evidence="4">DUF11 domain-containing protein</fullName>
    </recommendedName>
</protein>
<evidence type="ECO:0000313" key="3">
    <source>
        <dbReference type="Proteomes" id="UP000003157"/>
    </source>
</evidence>
<accession>E7GEZ4</accession>